<feature type="compositionally biased region" description="Basic and acidic residues" evidence="1">
    <location>
        <begin position="1"/>
        <end position="13"/>
    </location>
</feature>
<organism evidence="3 4">
    <name type="scientific">Rickettsia tillamookensis</name>
    <dbReference type="NCBI Taxonomy" id="2761623"/>
    <lineage>
        <taxon>Bacteria</taxon>
        <taxon>Pseudomonadati</taxon>
        <taxon>Pseudomonadota</taxon>
        <taxon>Alphaproteobacteria</taxon>
        <taxon>Rickettsiales</taxon>
        <taxon>Rickettsiaceae</taxon>
        <taxon>Rickettsieae</taxon>
        <taxon>Rickettsia</taxon>
        <taxon>spotted fever group</taxon>
    </lineage>
</organism>
<dbReference type="CDD" id="cd00093">
    <property type="entry name" value="HTH_XRE"/>
    <property type="match status" value="1"/>
</dbReference>
<keyword evidence="4" id="KW-1185">Reference proteome</keyword>
<feature type="domain" description="HTH cro/C1-type" evidence="2">
    <location>
        <begin position="35"/>
        <end position="91"/>
    </location>
</feature>
<dbReference type="Gene3D" id="1.10.260.40">
    <property type="entry name" value="lambda repressor-like DNA-binding domains"/>
    <property type="match status" value="1"/>
</dbReference>
<evidence type="ECO:0000313" key="3">
    <source>
        <dbReference type="EMBL" id="QQV75628.1"/>
    </source>
</evidence>
<evidence type="ECO:0000259" key="2">
    <source>
        <dbReference type="SMART" id="SM00530"/>
    </source>
</evidence>
<feature type="region of interest" description="Disordered" evidence="1">
    <location>
        <begin position="140"/>
        <end position="174"/>
    </location>
</feature>
<sequence length="174" mass="19842">MSEDIRSKERFNRINDISETSKDGPEEIRNNFKKFVLNILETDNITPYKLSEKIGTHETAWKNFLDGRTKMPDMGAIVALADYKNVPLDEVIGRDISKERAVEITHAPKMPAFMAKFPKSDLETIHALRDKIQEFKHKPSPEVINETSAVQKTQGKKSFAEQVKNSNKPKGRSI</sequence>
<evidence type="ECO:0000313" key="4">
    <source>
        <dbReference type="Proteomes" id="UP000595296"/>
    </source>
</evidence>
<dbReference type="Proteomes" id="UP000595296">
    <property type="component" value="Chromosome"/>
</dbReference>
<dbReference type="EMBL" id="CP060138">
    <property type="protein sequence ID" value="QQV75628.1"/>
    <property type="molecule type" value="Genomic_DNA"/>
</dbReference>
<dbReference type="SUPFAM" id="SSF47413">
    <property type="entry name" value="lambda repressor-like DNA-binding domains"/>
    <property type="match status" value="1"/>
</dbReference>
<protein>
    <recommendedName>
        <fullName evidence="2">HTH cro/C1-type domain-containing protein</fullName>
    </recommendedName>
</protein>
<reference evidence="3 4" key="1">
    <citation type="journal article" date="2021" name="Int. J. Syst. Evol. Microbiol.">
        <title>Characterization of a novel transitional group Rickettsia species (Rickettsia tillamookensis sp. nov.) from the western black-legged tick, Ixodes pacificus.</title>
        <authorList>
            <person name="Gauthier D.T."/>
            <person name="Karpathy S.E."/>
            <person name="Grizzard S.L."/>
            <person name="Batra D."/>
            <person name="Rowe L.A."/>
            <person name="Paddock C.D."/>
        </authorList>
    </citation>
    <scope>NUCLEOTIDE SEQUENCE [LARGE SCALE GENOMIC DNA]</scope>
    <source>
        <strain evidence="3 4">Tillamook 23</strain>
    </source>
</reference>
<name>A0A9E6SQU7_9RICK</name>
<dbReference type="InterPro" id="IPR010982">
    <property type="entry name" value="Lambda_DNA-bd_dom_sf"/>
</dbReference>
<proteinExistence type="predicted"/>
<feature type="region of interest" description="Disordered" evidence="1">
    <location>
        <begin position="1"/>
        <end position="25"/>
    </location>
</feature>
<dbReference type="SMART" id="SM00530">
    <property type="entry name" value="HTH_XRE"/>
    <property type="match status" value="1"/>
</dbReference>
<evidence type="ECO:0000256" key="1">
    <source>
        <dbReference type="SAM" id="MobiDB-lite"/>
    </source>
</evidence>
<dbReference type="RefSeq" id="WP_202069237.1">
    <property type="nucleotide sequence ID" value="NZ_CP060138.2"/>
</dbReference>
<dbReference type="InterPro" id="IPR001387">
    <property type="entry name" value="Cro/C1-type_HTH"/>
</dbReference>
<accession>A0A9E6SQU7</accession>
<gene>
    <name evidence="3" type="ORF">H6P87_01191</name>
</gene>